<evidence type="ECO:0000256" key="1">
    <source>
        <dbReference type="SAM" id="MobiDB-lite"/>
    </source>
</evidence>
<accession>A0AAD7F6D1</accession>
<comment type="caution">
    <text evidence="2">The sequence shown here is derived from an EMBL/GenBank/DDBJ whole genome shotgun (WGS) entry which is preliminary data.</text>
</comment>
<gene>
    <name evidence="2" type="ORF">FB45DRAFT_955398</name>
</gene>
<organism evidence="2 3">
    <name type="scientific">Roridomyces roridus</name>
    <dbReference type="NCBI Taxonomy" id="1738132"/>
    <lineage>
        <taxon>Eukaryota</taxon>
        <taxon>Fungi</taxon>
        <taxon>Dikarya</taxon>
        <taxon>Basidiomycota</taxon>
        <taxon>Agaricomycotina</taxon>
        <taxon>Agaricomycetes</taxon>
        <taxon>Agaricomycetidae</taxon>
        <taxon>Agaricales</taxon>
        <taxon>Marasmiineae</taxon>
        <taxon>Mycenaceae</taxon>
        <taxon>Roridomyces</taxon>
    </lineage>
</organism>
<dbReference type="AlphaFoldDB" id="A0AAD7F6D1"/>
<sequence>MWALAPSDLFTVGIAWAVTIPVMAANRTLLNMRLSYHDRPTTLDAVDEIGTEFQVARRPQESGEPRVWSTPSGSEI</sequence>
<proteinExistence type="predicted"/>
<name>A0AAD7F6D1_9AGAR</name>
<dbReference type="EMBL" id="JARKIF010000093">
    <property type="protein sequence ID" value="KAJ7604735.1"/>
    <property type="molecule type" value="Genomic_DNA"/>
</dbReference>
<reference evidence="2" key="1">
    <citation type="submission" date="2023-03" db="EMBL/GenBank/DDBJ databases">
        <title>Massive genome expansion in bonnet fungi (Mycena s.s.) driven by repeated elements and novel gene families across ecological guilds.</title>
        <authorList>
            <consortium name="Lawrence Berkeley National Laboratory"/>
            <person name="Harder C.B."/>
            <person name="Miyauchi S."/>
            <person name="Viragh M."/>
            <person name="Kuo A."/>
            <person name="Thoen E."/>
            <person name="Andreopoulos B."/>
            <person name="Lu D."/>
            <person name="Skrede I."/>
            <person name="Drula E."/>
            <person name="Henrissat B."/>
            <person name="Morin E."/>
            <person name="Kohler A."/>
            <person name="Barry K."/>
            <person name="LaButti K."/>
            <person name="Morin E."/>
            <person name="Salamov A."/>
            <person name="Lipzen A."/>
            <person name="Mereny Z."/>
            <person name="Hegedus B."/>
            <person name="Baldrian P."/>
            <person name="Stursova M."/>
            <person name="Weitz H."/>
            <person name="Taylor A."/>
            <person name="Grigoriev I.V."/>
            <person name="Nagy L.G."/>
            <person name="Martin F."/>
            <person name="Kauserud H."/>
        </authorList>
    </citation>
    <scope>NUCLEOTIDE SEQUENCE</scope>
    <source>
        <strain evidence="2">9284</strain>
    </source>
</reference>
<evidence type="ECO:0000313" key="2">
    <source>
        <dbReference type="EMBL" id="KAJ7604735.1"/>
    </source>
</evidence>
<protein>
    <submittedName>
        <fullName evidence="2">Uncharacterized protein</fullName>
    </submittedName>
</protein>
<keyword evidence="3" id="KW-1185">Reference proteome</keyword>
<evidence type="ECO:0000313" key="3">
    <source>
        <dbReference type="Proteomes" id="UP001221142"/>
    </source>
</evidence>
<dbReference type="Proteomes" id="UP001221142">
    <property type="component" value="Unassembled WGS sequence"/>
</dbReference>
<feature type="region of interest" description="Disordered" evidence="1">
    <location>
        <begin position="56"/>
        <end position="76"/>
    </location>
</feature>